<accession>A0A0H5Q524</accession>
<sequence>MTKSKPAKIQDPIASMGDGQPEDQHVVMVRGKTSGAAYFAPAEPAAYRRLSPQQQVYVASVQEHGAALVEMQERLDELVAEARSADVSWHLIGWSLGMTGEGARQRWGIA</sequence>
<keyword evidence="1" id="KW-0175">Coiled coil</keyword>
<dbReference type="AlphaFoldDB" id="A0A0H5Q524"/>
<evidence type="ECO:0000313" key="3">
    <source>
        <dbReference type="EMBL" id="CRY96499.1"/>
    </source>
</evidence>
<reference evidence="3" key="2">
    <citation type="submission" date="2015-07" db="EMBL/GenBank/DDBJ databases">
        <title>Plasmids, circular viruses and viroids from rat gut.</title>
        <authorList>
            <person name="Jorgensen T.J."/>
            <person name="Hansen M.A."/>
            <person name="Xu Z."/>
            <person name="Tabak M.A."/>
            <person name="Sorensen S.J."/>
            <person name="Hansen L.H."/>
        </authorList>
    </citation>
    <scope>NUCLEOTIDE SEQUENCE</scope>
    <source>
        <strain evidence="3">RGFK1113</strain>
    </source>
</reference>
<feature type="coiled-coil region" evidence="1">
    <location>
        <begin position="61"/>
        <end position="88"/>
    </location>
</feature>
<dbReference type="EMBL" id="LN853694">
    <property type="protein sequence ID" value="CRY96499.1"/>
    <property type="molecule type" value="Genomic_DNA"/>
</dbReference>
<feature type="region of interest" description="Disordered" evidence="2">
    <location>
        <begin position="1"/>
        <end position="21"/>
    </location>
</feature>
<reference evidence="3" key="1">
    <citation type="submission" date="2015-06" db="EMBL/GenBank/DDBJ databases">
        <authorList>
            <person name="Joergensen T."/>
        </authorList>
    </citation>
    <scope>NUCLEOTIDE SEQUENCE</scope>
    <source>
        <strain evidence="3">RGFK1113</strain>
    </source>
</reference>
<protein>
    <submittedName>
        <fullName evidence="3">Uncharacterized protein</fullName>
    </submittedName>
</protein>
<organism evidence="3">
    <name type="scientific">uncultured prokaryote</name>
    <dbReference type="NCBI Taxonomy" id="198431"/>
    <lineage>
        <taxon>unclassified sequences</taxon>
        <taxon>environmental samples</taxon>
    </lineage>
</organism>
<name>A0A0H5Q524_9ZZZZ</name>
<proteinExistence type="predicted"/>
<evidence type="ECO:0000256" key="2">
    <source>
        <dbReference type="SAM" id="MobiDB-lite"/>
    </source>
</evidence>
<evidence type="ECO:0000256" key="1">
    <source>
        <dbReference type="SAM" id="Coils"/>
    </source>
</evidence>